<dbReference type="EMBL" id="LAZR01010602">
    <property type="protein sequence ID" value="KKM66088.1"/>
    <property type="molecule type" value="Genomic_DNA"/>
</dbReference>
<proteinExistence type="predicted"/>
<dbReference type="Pfam" id="PF13183">
    <property type="entry name" value="Fer4_8"/>
    <property type="match status" value="1"/>
</dbReference>
<dbReference type="InterPro" id="IPR009051">
    <property type="entry name" value="Helical_ferredxn"/>
</dbReference>
<keyword evidence="2" id="KW-0479">Metal-binding</keyword>
<accession>A0A0F9J940</accession>
<evidence type="ECO:0000256" key="3">
    <source>
        <dbReference type="ARBA" id="ARBA00023002"/>
    </source>
</evidence>
<dbReference type="InterPro" id="IPR017896">
    <property type="entry name" value="4Fe4S_Fe-S-bd"/>
</dbReference>
<evidence type="ECO:0000256" key="4">
    <source>
        <dbReference type="ARBA" id="ARBA00023004"/>
    </source>
</evidence>
<keyword evidence="5" id="KW-0411">Iron-sulfur</keyword>
<keyword evidence="3" id="KW-0560">Oxidoreductase</keyword>
<protein>
    <recommendedName>
        <fullName evidence="6">4Fe-4S ferredoxin-type domain-containing protein</fullName>
    </recommendedName>
</protein>
<dbReference type="PANTHER" id="PTHR43255">
    <property type="entry name" value="IRON-SULFUR-BINDING OXIDOREDUCTASE FADF-RELATED-RELATED"/>
    <property type="match status" value="1"/>
</dbReference>
<dbReference type="InterPro" id="IPR017900">
    <property type="entry name" value="4Fe4S_Fe_S_CS"/>
</dbReference>
<keyword evidence="4" id="KW-0408">Iron</keyword>
<feature type="domain" description="4Fe-4S ferredoxin-type" evidence="6">
    <location>
        <begin position="26"/>
        <end position="87"/>
    </location>
</feature>
<dbReference type="GO" id="GO:0016491">
    <property type="term" value="F:oxidoreductase activity"/>
    <property type="evidence" value="ECO:0007669"/>
    <property type="project" value="UniProtKB-KW"/>
</dbReference>
<gene>
    <name evidence="7" type="ORF">LCGC14_1484690</name>
</gene>
<keyword evidence="1" id="KW-0004">4Fe-4S</keyword>
<dbReference type="GO" id="GO:0046872">
    <property type="term" value="F:metal ion binding"/>
    <property type="evidence" value="ECO:0007669"/>
    <property type="project" value="UniProtKB-KW"/>
</dbReference>
<evidence type="ECO:0000259" key="6">
    <source>
        <dbReference type="Pfam" id="PF13183"/>
    </source>
</evidence>
<dbReference type="PROSITE" id="PS00198">
    <property type="entry name" value="4FE4S_FER_1"/>
    <property type="match status" value="1"/>
</dbReference>
<name>A0A0F9J940_9ZZZZ</name>
<dbReference type="PANTHER" id="PTHR43255:SF1">
    <property type="entry name" value="IRON-SULFUR-BINDING OXIDOREDUCTASE FADF-RELATED"/>
    <property type="match status" value="1"/>
</dbReference>
<dbReference type="SUPFAM" id="SSF46548">
    <property type="entry name" value="alpha-helical ferredoxin"/>
    <property type="match status" value="1"/>
</dbReference>
<evidence type="ECO:0000256" key="5">
    <source>
        <dbReference type="ARBA" id="ARBA00023014"/>
    </source>
</evidence>
<evidence type="ECO:0000256" key="2">
    <source>
        <dbReference type="ARBA" id="ARBA00022723"/>
    </source>
</evidence>
<dbReference type="GO" id="GO:0005886">
    <property type="term" value="C:plasma membrane"/>
    <property type="evidence" value="ECO:0007669"/>
    <property type="project" value="TreeGrafter"/>
</dbReference>
<evidence type="ECO:0000256" key="1">
    <source>
        <dbReference type="ARBA" id="ARBA00022485"/>
    </source>
</evidence>
<evidence type="ECO:0000313" key="7">
    <source>
        <dbReference type="EMBL" id="KKM66088.1"/>
    </source>
</evidence>
<organism evidence="7">
    <name type="scientific">marine sediment metagenome</name>
    <dbReference type="NCBI Taxonomy" id="412755"/>
    <lineage>
        <taxon>unclassified sequences</taxon>
        <taxon>metagenomes</taxon>
        <taxon>ecological metagenomes</taxon>
    </lineage>
</organism>
<dbReference type="GO" id="GO:0051539">
    <property type="term" value="F:4 iron, 4 sulfur cluster binding"/>
    <property type="evidence" value="ECO:0007669"/>
    <property type="project" value="UniProtKB-KW"/>
</dbReference>
<dbReference type="Gene3D" id="1.10.1060.10">
    <property type="entry name" value="Alpha-helical ferredoxin"/>
    <property type="match status" value="1"/>
</dbReference>
<reference evidence="7" key="1">
    <citation type="journal article" date="2015" name="Nature">
        <title>Complex archaea that bridge the gap between prokaryotes and eukaryotes.</title>
        <authorList>
            <person name="Spang A."/>
            <person name="Saw J.H."/>
            <person name="Jorgensen S.L."/>
            <person name="Zaremba-Niedzwiedzka K."/>
            <person name="Martijn J."/>
            <person name="Lind A.E."/>
            <person name="van Eijk R."/>
            <person name="Schleper C."/>
            <person name="Guy L."/>
            <person name="Ettema T.J."/>
        </authorList>
    </citation>
    <scope>NUCLEOTIDE SEQUENCE</scope>
</reference>
<comment type="caution">
    <text evidence="7">The sequence shown here is derived from an EMBL/GenBank/DDBJ whole genome shotgun (WGS) entry which is preliminary data.</text>
</comment>
<dbReference type="AlphaFoldDB" id="A0A0F9J940"/>
<dbReference type="InterPro" id="IPR051460">
    <property type="entry name" value="HdrC_iron-sulfur_subunit"/>
</dbReference>
<sequence>MKCVITHDKLRPDVVDAVERSTGQQVRECYQCGKCSAGCPIAADMDLLPNQVIRLLQLGLAEEALRSRTIWLCASCETCTTRCPREVDLAAIMDALRHQALRKGIKPSVRAIAFFNRTFLGIIRRYGRVFEMELIGRFNTGTLNFFKDMTKAPKLFLRGRLKLWPSFGGRKTARPVFDDVERLNAAETDAAAASPEEAQQDADSD</sequence>